<evidence type="ECO:0000256" key="1">
    <source>
        <dbReference type="SAM" id="MobiDB-lite"/>
    </source>
</evidence>
<gene>
    <name evidence="2" type="ORF">P7K49_011759</name>
</gene>
<accession>A0ABQ9VV48</accession>
<evidence type="ECO:0000313" key="2">
    <source>
        <dbReference type="EMBL" id="KAK2112012.1"/>
    </source>
</evidence>
<feature type="region of interest" description="Disordered" evidence="1">
    <location>
        <begin position="242"/>
        <end position="267"/>
    </location>
</feature>
<proteinExistence type="predicted"/>
<name>A0ABQ9VV48_SAGOE</name>
<evidence type="ECO:0000313" key="3">
    <source>
        <dbReference type="Proteomes" id="UP001266305"/>
    </source>
</evidence>
<protein>
    <submittedName>
        <fullName evidence="2">Uncharacterized protein</fullName>
    </submittedName>
</protein>
<keyword evidence="3" id="KW-1185">Reference proteome</keyword>
<organism evidence="2 3">
    <name type="scientific">Saguinus oedipus</name>
    <name type="common">Cotton-top tamarin</name>
    <name type="synonym">Oedipomidas oedipus</name>
    <dbReference type="NCBI Taxonomy" id="9490"/>
    <lineage>
        <taxon>Eukaryota</taxon>
        <taxon>Metazoa</taxon>
        <taxon>Chordata</taxon>
        <taxon>Craniata</taxon>
        <taxon>Vertebrata</taxon>
        <taxon>Euteleostomi</taxon>
        <taxon>Mammalia</taxon>
        <taxon>Eutheria</taxon>
        <taxon>Euarchontoglires</taxon>
        <taxon>Primates</taxon>
        <taxon>Haplorrhini</taxon>
        <taxon>Platyrrhini</taxon>
        <taxon>Cebidae</taxon>
        <taxon>Callitrichinae</taxon>
        <taxon>Saguinus</taxon>
    </lineage>
</organism>
<feature type="region of interest" description="Disordered" evidence="1">
    <location>
        <begin position="381"/>
        <end position="402"/>
    </location>
</feature>
<comment type="caution">
    <text evidence="2">The sequence shown here is derived from an EMBL/GenBank/DDBJ whole genome shotgun (WGS) entry which is preliminary data.</text>
</comment>
<reference evidence="2 3" key="1">
    <citation type="submission" date="2023-05" db="EMBL/GenBank/DDBJ databases">
        <title>B98-5 Cell Line De Novo Hybrid Assembly: An Optical Mapping Approach.</title>
        <authorList>
            <person name="Kananen K."/>
            <person name="Auerbach J.A."/>
            <person name="Kautto E."/>
            <person name="Blachly J.S."/>
        </authorList>
    </citation>
    <scope>NUCLEOTIDE SEQUENCE [LARGE SCALE GENOMIC DNA]</scope>
    <source>
        <strain evidence="2">B95-8</strain>
        <tissue evidence="2">Cell line</tissue>
    </source>
</reference>
<feature type="compositionally biased region" description="Basic and acidic residues" evidence="1">
    <location>
        <begin position="112"/>
        <end position="122"/>
    </location>
</feature>
<dbReference type="Proteomes" id="UP001266305">
    <property type="component" value="Unassembled WGS sequence"/>
</dbReference>
<feature type="region of interest" description="Disordered" evidence="1">
    <location>
        <begin position="1"/>
        <end position="198"/>
    </location>
</feature>
<feature type="compositionally biased region" description="Basic and acidic residues" evidence="1">
    <location>
        <begin position="67"/>
        <end position="80"/>
    </location>
</feature>
<feature type="compositionally biased region" description="Basic and acidic residues" evidence="1">
    <location>
        <begin position="129"/>
        <end position="139"/>
    </location>
</feature>
<dbReference type="EMBL" id="JASSZA010000005">
    <property type="protein sequence ID" value="KAK2112012.1"/>
    <property type="molecule type" value="Genomic_DNA"/>
</dbReference>
<feature type="compositionally biased region" description="Basic and acidic residues" evidence="1">
    <location>
        <begin position="166"/>
        <end position="190"/>
    </location>
</feature>
<feature type="compositionally biased region" description="Low complexity" evidence="1">
    <location>
        <begin position="34"/>
        <end position="51"/>
    </location>
</feature>
<sequence>MGTGSLSGERDPGLWREGPQGAAGRAGGREPRRGGPLPAAVSTPAQSAARSGNRRRSAQPSPGRSRAQCEPREGRGERGRVGASPPGRATRPRPGSGARQAETERASAPGPRLRDRHREEGGRQGISAQRRDARGESGRRRTLGAQSGGGWRTRTLKNRALGLDPGGERGGEEEAEETGARRTREKDAGEAPKTFVPGVAEPSFSFAWHGGTAGPGAVRGRGSLGCRGPQLLLLVAAGAEGGEQGRDRGLGLGSTRAKGSEKGVRRRKGAVRLPSLVARFPQVCWAPAAHLPPRPDPFPRHESRFFPCSSAPSLPQPSALPSATWENRSAFQGSGLLQMLARARVPGFQSAKGRVGREGAGRAWSGAGPWLRTSGLCRSLGASPRIPDGRRGGEAQSLPFPA</sequence>